<dbReference type="InterPro" id="IPR007110">
    <property type="entry name" value="Ig-like_dom"/>
</dbReference>
<feature type="domain" description="Ig-like" evidence="4">
    <location>
        <begin position="17"/>
        <end position="104"/>
    </location>
</feature>
<protein>
    <submittedName>
        <fullName evidence="5">Immunoglobulin I-set domain protein</fullName>
    </submittedName>
</protein>
<dbReference type="Gene3D" id="2.60.40.10">
    <property type="entry name" value="Immunoglobulins"/>
    <property type="match status" value="3"/>
</dbReference>
<gene>
    <name evidence="5" type="ORF">DICVIV_07919</name>
</gene>
<dbReference type="SMART" id="SM00408">
    <property type="entry name" value="IGc2"/>
    <property type="match status" value="3"/>
</dbReference>
<evidence type="ECO:0000256" key="2">
    <source>
        <dbReference type="ARBA" id="ARBA00023157"/>
    </source>
</evidence>
<evidence type="ECO:0000256" key="3">
    <source>
        <dbReference type="ARBA" id="ARBA00023319"/>
    </source>
</evidence>
<evidence type="ECO:0000256" key="1">
    <source>
        <dbReference type="ARBA" id="ARBA00022737"/>
    </source>
</evidence>
<keyword evidence="6" id="KW-1185">Reference proteome</keyword>
<dbReference type="AlphaFoldDB" id="A0A0D8XN08"/>
<sequence length="394" mass="42829">MPFRQPLGERVENRTGPSFIRPLSDKRAVVGERVVLQCQLDGHPTPVVKWLKDGHNVSNCPDYQIQEDGLHHRLIIPQVQSADSGRFTAQAANAGGLRQSTCILIVGPAPTPVPGNKTATAYSPAPPQTPVGPSAPIFLKELRHQPLKPGEVMVMEARVAGVPQPQVEWLKNGKPLQNYRAKVEHDPKTGIVSLTISQMFSEDVGEYCCRAANIHGEAISVSQRPTSINNIVHKDTAKQGSSYGAGRDSTDTHLIVSMSESETEPEIAFHESGRVPGSPPIIRVPLRGLRLTEGTDAILQSNIVGSPKPKIYWIFNGKPMQIRGPRIEMTYKGSLAILKISMVTPDDSGEYVVVAENAFGKVDTICRIGSGEDLENAKALAVISILERSIRLQT</sequence>
<evidence type="ECO:0000313" key="5">
    <source>
        <dbReference type="EMBL" id="KJH46033.1"/>
    </source>
</evidence>
<dbReference type="SUPFAM" id="SSF48726">
    <property type="entry name" value="Immunoglobulin"/>
    <property type="match status" value="3"/>
</dbReference>
<keyword evidence="2" id="KW-1015">Disulfide bond</keyword>
<dbReference type="InterPro" id="IPR036179">
    <property type="entry name" value="Ig-like_dom_sf"/>
</dbReference>
<dbReference type="InterPro" id="IPR003598">
    <property type="entry name" value="Ig_sub2"/>
</dbReference>
<organism evidence="5 6">
    <name type="scientific">Dictyocaulus viviparus</name>
    <name type="common">Bovine lungworm</name>
    <dbReference type="NCBI Taxonomy" id="29172"/>
    <lineage>
        <taxon>Eukaryota</taxon>
        <taxon>Metazoa</taxon>
        <taxon>Ecdysozoa</taxon>
        <taxon>Nematoda</taxon>
        <taxon>Chromadorea</taxon>
        <taxon>Rhabditida</taxon>
        <taxon>Rhabditina</taxon>
        <taxon>Rhabditomorpha</taxon>
        <taxon>Strongyloidea</taxon>
        <taxon>Metastrongylidae</taxon>
        <taxon>Dictyocaulus</taxon>
    </lineage>
</organism>
<keyword evidence="1" id="KW-0677">Repeat</keyword>
<dbReference type="InterPro" id="IPR013098">
    <property type="entry name" value="Ig_I-set"/>
</dbReference>
<dbReference type="PROSITE" id="PS50835">
    <property type="entry name" value="IG_LIKE"/>
    <property type="match status" value="3"/>
</dbReference>
<accession>A0A0D8XN08</accession>
<dbReference type="Proteomes" id="UP000053766">
    <property type="component" value="Unassembled WGS sequence"/>
</dbReference>
<keyword evidence="3" id="KW-0393">Immunoglobulin domain</keyword>
<dbReference type="GO" id="GO:0004672">
    <property type="term" value="F:protein kinase activity"/>
    <property type="evidence" value="ECO:0007669"/>
    <property type="project" value="TreeGrafter"/>
</dbReference>
<evidence type="ECO:0000259" key="4">
    <source>
        <dbReference type="PROSITE" id="PS50835"/>
    </source>
</evidence>
<feature type="domain" description="Ig-like" evidence="4">
    <location>
        <begin position="133"/>
        <end position="227"/>
    </location>
</feature>
<dbReference type="PANTHER" id="PTHR47633">
    <property type="entry name" value="IMMUNOGLOBULIN"/>
    <property type="match status" value="1"/>
</dbReference>
<dbReference type="OrthoDB" id="5969272at2759"/>
<dbReference type="Pfam" id="PF07679">
    <property type="entry name" value="I-set"/>
    <property type="match status" value="3"/>
</dbReference>
<dbReference type="SMART" id="SM00409">
    <property type="entry name" value="IG"/>
    <property type="match status" value="3"/>
</dbReference>
<dbReference type="InterPro" id="IPR003599">
    <property type="entry name" value="Ig_sub"/>
</dbReference>
<dbReference type="STRING" id="29172.A0A0D8XN08"/>
<evidence type="ECO:0000313" key="6">
    <source>
        <dbReference type="Proteomes" id="UP000053766"/>
    </source>
</evidence>
<dbReference type="InterPro" id="IPR013783">
    <property type="entry name" value="Ig-like_fold"/>
</dbReference>
<reference evidence="6" key="2">
    <citation type="journal article" date="2016" name="Sci. Rep.">
        <title>Dictyocaulus viviparus genome, variome and transcriptome elucidate lungworm biology and support future intervention.</title>
        <authorList>
            <person name="McNulty S.N."/>
            <person name="Strube C."/>
            <person name="Rosa B.A."/>
            <person name="Martin J.C."/>
            <person name="Tyagi R."/>
            <person name="Choi Y.J."/>
            <person name="Wang Q."/>
            <person name="Hallsworth Pepin K."/>
            <person name="Zhang X."/>
            <person name="Ozersky P."/>
            <person name="Wilson R.K."/>
            <person name="Sternberg P.W."/>
            <person name="Gasser R.B."/>
            <person name="Mitreva M."/>
        </authorList>
    </citation>
    <scope>NUCLEOTIDE SEQUENCE [LARGE SCALE GENOMIC DNA]</scope>
    <source>
        <strain evidence="6">HannoverDv2000</strain>
    </source>
</reference>
<feature type="domain" description="Ig-like" evidence="4">
    <location>
        <begin position="279"/>
        <end position="357"/>
    </location>
</feature>
<proteinExistence type="predicted"/>
<reference evidence="5 6" key="1">
    <citation type="submission" date="2013-11" db="EMBL/GenBank/DDBJ databases">
        <title>Draft genome of the bovine lungworm Dictyocaulus viviparus.</title>
        <authorList>
            <person name="Mitreva M."/>
        </authorList>
    </citation>
    <scope>NUCLEOTIDE SEQUENCE [LARGE SCALE GENOMIC DNA]</scope>
    <source>
        <strain evidence="5 6">HannoverDv2000</strain>
    </source>
</reference>
<name>A0A0D8XN08_DICVI</name>
<dbReference type="FunFam" id="2.60.40.10:FF:000032">
    <property type="entry name" value="palladin isoform X1"/>
    <property type="match status" value="2"/>
</dbReference>
<dbReference type="FunFam" id="2.60.40.10:FF:000612">
    <property type="entry name" value="palladin isoform X1"/>
    <property type="match status" value="1"/>
</dbReference>
<dbReference type="EMBL" id="KN716373">
    <property type="protein sequence ID" value="KJH46033.1"/>
    <property type="molecule type" value="Genomic_DNA"/>
</dbReference>
<dbReference type="PANTHER" id="PTHR47633:SF16">
    <property type="entry name" value="CAVP-TARGET PROTEIN-LIKE"/>
    <property type="match status" value="1"/>
</dbReference>